<comment type="subcellular location">
    <subcellularLocation>
        <location evidence="1">Golgi apparatus membrane</location>
        <topology evidence="1">Multi-pass membrane protein</topology>
    </subcellularLocation>
</comment>
<dbReference type="InterPro" id="IPR007305">
    <property type="entry name" value="Vesicle_transpt_Got1/SFT2"/>
</dbReference>
<dbReference type="GO" id="GO:0006888">
    <property type="term" value="P:endoplasmic reticulum to Golgi vesicle-mediated transport"/>
    <property type="evidence" value="ECO:0007669"/>
    <property type="project" value="InterPro"/>
</dbReference>
<evidence type="ECO:0000256" key="7">
    <source>
        <dbReference type="SAM" id="Phobius"/>
    </source>
</evidence>
<dbReference type="Proteomes" id="UP000324800">
    <property type="component" value="Unassembled WGS sequence"/>
</dbReference>
<dbReference type="AlphaFoldDB" id="A0A5J4X2E4"/>
<feature type="transmembrane region" description="Helical" evidence="7">
    <location>
        <begin position="41"/>
        <end position="64"/>
    </location>
</feature>
<comment type="caution">
    <text evidence="8">The sequence shown here is derived from an EMBL/GenBank/DDBJ whole genome shotgun (WGS) entry which is preliminary data.</text>
</comment>
<dbReference type="GO" id="GO:0042147">
    <property type="term" value="P:retrograde transport, endosome to Golgi"/>
    <property type="evidence" value="ECO:0007669"/>
    <property type="project" value="InterPro"/>
</dbReference>
<evidence type="ECO:0000256" key="5">
    <source>
        <dbReference type="ARBA" id="ARBA00023136"/>
    </source>
</evidence>
<name>A0A5J4X2E4_9EUKA</name>
<feature type="transmembrane region" description="Helical" evidence="7">
    <location>
        <begin position="12"/>
        <end position="35"/>
    </location>
</feature>
<dbReference type="OrthoDB" id="204784at2759"/>
<dbReference type="InterPro" id="IPR045176">
    <property type="entry name" value="Got1"/>
</dbReference>
<evidence type="ECO:0000256" key="6">
    <source>
        <dbReference type="ARBA" id="ARBA00025799"/>
    </source>
</evidence>
<reference evidence="8 9" key="1">
    <citation type="submission" date="2019-03" db="EMBL/GenBank/DDBJ databases">
        <title>Single cell metagenomics reveals metabolic interactions within the superorganism composed of flagellate Streblomastix strix and complex community of Bacteroidetes bacteria on its surface.</title>
        <authorList>
            <person name="Treitli S.C."/>
            <person name="Kolisko M."/>
            <person name="Husnik F."/>
            <person name="Keeling P."/>
            <person name="Hampl V."/>
        </authorList>
    </citation>
    <scope>NUCLEOTIDE SEQUENCE [LARGE SCALE GENOMIC DNA]</scope>
    <source>
        <strain evidence="8">ST1C</strain>
    </source>
</reference>
<keyword evidence="4" id="KW-0333">Golgi apparatus</keyword>
<dbReference type="Pfam" id="PF04178">
    <property type="entry name" value="Got1"/>
    <property type="match status" value="1"/>
</dbReference>
<keyword evidence="5 7" id="KW-0472">Membrane</keyword>
<gene>
    <name evidence="8" type="ORF">EZS28_003843</name>
</gene>
<dbReference type="GO" id="GO:0005829">
    <property type="term" value="C:cytosol"/>
    <property type="evidence" value="ECO:0007669"/>
    <property type="project" value="GOC"/>
</dbReference>
<evidence type="ECO:0000256" key="3">
    <source>
        <dbReference type="ARBA" id="ARBA00022989"/>
    </source>
</evidence>
<dbReference type="PANTHER" id="PTHR21493">
    <property type="entry name" value="CGI-141-RELATED/LIPASE CONTAINING PROTEIN"/>
    <property type="match status" value="1"/>
</dbReference>
<proteinExistence type="inferred from homology"/>
<evidence type="ECO:0000256" key="4">
    <source>
        <dbReference type="ARBA" id="ARBA00023034"/>
    </source>
</evidence>
<feature type="transmembrane region" description="Helical" evidence="7">
    <location>
        <begin position="76"/>
        <end position="105"/>
    </location>
</feature>
<dbReference type="EMBL" id="SNRW01000530">
    <property type="protein sequence ID" value="KAA6400629.1"/>
    <property type="molecule type" value="Genomic_DNA"/>
</dbReference>
<evidence type="ECO:0000256" key="2">
    <source>
        <dbReference type="ARBA" id="ARBA00022692"/>
    </source>
</evidence>
<comment type="similarity">
    <text evidence="6">Belongs to the GOT1 family.</text>
</comment>
<evidence type="ECO:0000313" key="8">
    <source>
        <dbReference type="EMBL" id="KAA6400629.1"/>
    </source>
</evidence>
<evidence type="ECO:0000256" key="1">
    <source>
        <dbReference type="ARBA" id="ARBA00004653"/>
    </source>
</evidence>
<keyword evidence="3 7" id="KW-1133">Transmembrane helix</keyword>
<protein>
    <submittedName>
        <fullName evidence="8">Putative Vesicle transport protein GOT1A</fullName>
    </submittedName>
</protein>
<keyword evidence="2 7" id="KW-0812">Transmembrane</keyword>
<accession>A0A5J4X2E4</accession>
<evidence type="ECO:0000313" key="9">
    <source>
        <dbReference type="Proteomes" id="UP000324800"/>
    </source>
</evidence>
<dbReference type="PANTHER" id="PTHR21493:SF9">
    <property type="entry name" value="GOLGI TRANSPORT PROTEIN 1-RELATED"/>
    <property type="match status" value="1"/>
</dbReference>
<sequence length="144" mass="15587">MEEEEPERNKDLQIIGGGLSVAGVLFAIVSILLFFDPGFLAIGDILFILGLILLLGPMKAFNLFIGKAPNKIIGTVSFLVGIVLVFFKWAFVGVIFQLGGGYALFSKFMPKVLKFVTDTIPGASLLLQIPWLSRIATSEDGPIL</sequence>
<dbReference type="GO" id="GO:0000139">
    <property type="term" value="C:Golgi membrane"/>
    <property type="evidence" value="ECO:0007669"/>
    <property type="project" value="UniProtKB-SubCell"/>
</dbReference>
<organism evidence="8 9">
    <name type="scientific">Streblomastix strix</name>
    <dbReference type="NCBI Taxonomy" id="222440"/>
    <lineage>
        <taxon>Eukaryota</taxon>
        <taxon>Metamonada</taxon>
        <taxon>Preaxostyla</taxon>
        <taxon>Oxymonadida</taxon>
        <taxon>Streblomastigidae</taxon>
        <taxon>Streblomastix</taxon>
    </lineage>
</organism>